<keyword evidence="1 2" id="KW-0443">Lipid metabolism</keyword>
<dbReference type="PROSITE" id="PS51635">
    <property type="entry name" value="PNPLA"/>
    <property type="match status" value="1"/>
</dbReference>
<evidence type="ECO:0000259" key="4">
    <source>
        <dbReference type="PROSITE" id="PS51635"/>
    </source>
</evidence>
<keyword evidence="2" id="KW-0378">Hydrolase</keyword>
<proteinExistence type="predicted"/>
<dbReference type="GO" id="GO:0016042">
    <property type="term" value="P:lipid catabolic process"/>
    <property type="evidence" value="ECO:0007669"/>
    <property type="project" value="UniProtKB-UniRule"/>
</dbReference>
<keyword evidence="3" id="KW-0472">Membrane</keyword>
<dbReference type="OrthoDB" id="9770965at2"/>
<dbReference type="AlphaFoldDB" id="A0A4Y9T097"/>
<feature type="active site" description="Proton acceptor" evidence="2">
    <location>
        <position position="379"/>
    </location>
</feature>
<feature type="transmembrane region" description="Helical" evidence="3">
    <location>
        <begin position="127"/>
        <end position="155"/>
    </location>
</feature>
<protein>
    <recommendedName>
        <fullName evidence="4">PNPLA domain-containing protein</fullName>
    </recommendedName>
</protein>
<dbReference type="SUPFAM" id="SSF52151">
    <property type="entry name" value="FabD/lysophospholipase-like"/>
    <property type="match status" value="1"/>
</dbReference>
<accession>A0A4Y9T097</accession>
<keyword evidence="3" id="KW-0812">Transmembrane</keyword>
<evidence type="ECO:0000313" key="5">
    <source>
        <dbReference type="EMBL" id="TFW30416.1"/>
    </source>
</evidence>
<dbReference type="GO" id="GO:0016787">
    <property type="term" value="F:hydrolase activity"/>
    <property type="evidence" value="ECO:0007669"/>
    <property type="project" value="UniProtKB-UniRule"/>
</dbReference>
<comment type="caution">
    <text evidence="5">The sequence shown here is derived from an EMBL/GenBank/DDBJ whole genome shotgun (WGS) entry which is preliminary data.</text>
</comment>
<dbReference type="RefSeq" id="WP_135205205.1">
    <property type="nucleotide sequence ID" value="NZ_SPVF01000003.1"/>
</dbReference>
<feature type="domain" description="PNPLA" evidence="4">
    <location>
        <begin position="14"/>
        <end position="392"/>
    </location>
</feature>
<dbReference type="InterPro" id="IPR016035">
    <property type="entry name" value="Acyl_Trfase/lysoPLipase"/>
</dbReference>
<evidence type="ECO:0000256" key="3">
    <source>
        <dbReference type="SAM" id="Phobius"/>
    </source>
</evidence>
<organism evidence="5 6">
    <name type="scientific">Zemynaea arenosa</name>
    <dbReference type="NCBI Taxonomy" id="2561931"/>
    <lineage>
        <taxon>Bacteria</taxon>
        <taxon>Pseudomonadati</taxon>
        <taxon>Pseudomonadota</taxon>
        <taxon>Betaproteobacteria</taxon>
        <taxon>Burkholderiales</taxon>
        <taxon>Oxalobacteraceae</taxon>
        <taxon>Telluria group</taxon>
        <taxon>Zemynaea</taxon>
    </lineage>
</organism>
<feature type="short sequence motif" description="GXSXG" evidence="2">
    <location>
        <begin position="44"/>
        <end position="48"/>
    </location>
</feature>
<keyword evidence="6" id="KW-1185">Reference proteome</keyword>
<keyword evidence="3" id="KW-1133">Transmembrane helix</keyword>
<keyword evidence="2" id="KW-0442">Lipid degradation</keyword>
<name>A0A4Y9T097_9BURK</name>
<dbReference type="Gene3D" id="3.40.1090.10">
    <property type="entry name" value="Cytosolic phospholipase A2 catalytic domain"/>
    <property type="match status" value="1"/>
</dbReference>
<comment type="caution">
    <text evidence="2">Lacks conserved residue(s) required for the propagation of feature annotation.</text>
</comment>
<feature type="short sequence motif" description="DGA/G" evidence="2">
    <location>
        <begin position="379"/>
        <end position="381"/>
    </location>
</feature>
<feature type="active site" description="Nucleophile" evidence="2">
    <location>
        <position position="46"/>
    </location>
</feature>
<dbReference type="EMBL" id="SPVF01000003">
    <property type="protein sequence ID" value="TFW30416.1"/>
    <property type="molecule type" value="Genomic_DNA"/>
</dbReference>
<evidence type="ECO:0000313" key="6">
    <source>
        <dbReference type="Proteomes" id="UP000298438"/>
    </source>
</evidence>
<gene>
    <name evidence="5" type="ORF">E4L96_00090</name>
</gene>
<sequence>MSTQPEFLPTECDLVMEGGVTSGVVYPSFVARLATRFTLRSIGGASVGAVAAIAAAAAQYRRNAAGTGPGADDGAFDRLAALSAWLMAPSALGKSNLFSLFQPAPGLARHFGVLESALNRISHPRRLLGIAWGLVRSFPLGAFLGFVLALSIYLFSAYLLGHAAERPWWQIVGSAAWHAVWIALGTLLGATVQFGWTGVIGLRRNRCGVCPGLATVKGGPPALTEWLHELVQASAGLPDDRPLTFGDLEGSRPSIQLALMTTGLSELRAQRLPHASNDLVFRASDMQALFPAPIVTWMMKHARQPERSHTVALLRAADPHFGTGQADLYFLPVADQLPVVVAARMSLSFPLLMQAVRLYRLRHDAATGQAALLPVWFTDGGLTSNFPIHFFDALLPTRPTFGVSLQPDLPLESAPGERVFLPHSNIEGISAPYLPVAVGDGEPALGAFFSAILRTIRTWRDQALKRTPGYRERVVQIRHTKQEGGLNLNMPPTAIAAMSDSGTAAADAVIAHFLDPELAHNGWLNHRWVRMRSTAALLQRELLLPAQAFRGTALSPSYKLLWQQAGHELPLGYRLGAEQRTQGLAFWDAITAAALDTATVDLCKGAPEPMPTLAVTPRQT</sequence>
<reference evidence="5 6" key="1">
    <citation type="submission" date="2019-03" db="EMBL/GenBank/DDBJ databases">
        <title>Draft Genome Sequence of Massilia arenosa sp. nov., a Novel Massilia Species Isolated from a Sandy-loam Maize Soil.</title>
        <authorList>
            <person name="Raths R."/>
            <person name="Peta V."/>
            <person name="Bucking H."/>
        </authorList>
    </citation>
    <scope>NUCLEOTIDE SEQUENCE [LARGE SCALE GENOMIC DNA]</scope>
    <source>
        <strain evidence="5 6">MC02</strain>
    </source>
</reference>
<dbReference type="Proteomes" id="UP000298438">
    <property type="component" value="Unassembled WGS sequence"/>
</dbReference>
<feature type="transmembrane region" description="Helical" evidence="3">
    <location>
        <begin position="175"/>
        <end position="196"/>
    </location>
</feature>
<evidence type="ECO:0000256" key="1">
    <source>
        <dbReference type="ARBA" id="ARBA00023098"/>
    </source>
</evidence>
<evidence type="ECO:0000256" key="2">
    <source>
        <dbReference type="PROSITE-ProRule" id="PRU01161"/>
    </source>
</evidence>
<dbReference type="InterPro" id="IPR002641">
    <property type="entry name" value="PNPLA_dom"/>
</dbReference>